<dbReference type="AlphaFoldDB" id="A0A5C1ECK4"/>
<dbReference type="RefSeq" id="WP_149426242.1">
    <property type="nucleotide sequence ID" value="NZ_CP022579.1"/>
</dbReference>
<accession>A0A5C1ECK4</accession>
<dbReference type="InterPro" id="IPR003425">
    <property type="entry name" value="CCB3/YggT"/>
</dbReference>
<dbReference type="Proteomes" id="UP000323671">
    <property type="component" value="Chromosome"/>
</dbReference>
<organism evidence="2 3">
    <name type="scientific">Oryzomicrobium terrae</name>
    <dbReference type="NCBI Taxonomy" id="1735038"/>
    <lineage>
        <taxon>Bacteria</taxon>
        <taxon>Pseudomonadati</taxon>
        <taxon>Pseudomonadota</taxon>
        <taxon>Betaproteobacteria</taxon>
        <taxon>Rhodocyclales</taxon>
        <taxon>Rhodocyclaceae</taxon>
        <taxon>Oryzomicrobium</taxon>
    </lineage>
</organism>
<name>A0A5C1ECK4_9RHOO</name>
<feature type="transmembrane region" description="Helical" evidence="1">
    <location>
        <begin position="69"/>
        <end position="87"/>
    </location>
</feature>
<evidence type="ECO:0000256" key="1">
    <source>
        <dbReference type="SAM" id="Phobius"/>
    </source>
</evidence>
<dbReference type="KEGG" id="otr:OTERR_29090"/>
<sequence>MLLQILFFLIDTLASFFAGLMLLRFLMQLRRLSFAHPLGQFIVKLTNWAVLPLRRVVPGVGGYDWASLLPAWIILAAVQGLQLGLVLGGDVLRWLPAAALFGVLELIHLTVVVFLALVLVQAILSWVNPYSPLARPVAELTQPILAPLQRIIPTISGIDLSPLAALLIGQVLLMLLTGVRAGLLPVLL</sequence>
<feature type="transmembrane region" description="Helical" evidence="1">
    <location>
        <begin position="163"/>
        <end position="187"/>
    </location>
</feature>
<keyword evidence="1" id="KW-0472">Membrane</keyword>
<evidence type="ECO:0000313" key="3">
    <source>
        <dbReference type="Proteomes" id="UP000323671"/>
    </source>
</evidence>
<gene>
    <name evidence="2" type="primary">yggT</name>
    <name evidence="2" type="ORF">OTERR_29090</name>
</gene>
<feature type="transmembrane region" description="Helical" evidence="1">
    <location>
        <begin position="99"/>
        <end position="124"/>
    </location>
</feature>
<keyword evidence="1" id="KW-1133">Transmembrane helix</keyword>
<keyword evidence="1" id="KW-0812">Transmembrane</keyword>
<proteinExistence type="predicted"/>
<dbReference type="GO" id="GO:0016020">
    <property type="term" value="C:membrane"/>
    <property type="evidence" value="ECO:0007669"/>
    <property type="project" value="InterPro"/>
</dbReference>
<reference evidence="2 3" key="1">
    <citation type="submission" date="2017-07" db="EMBL/GenBank/DDBJ databases">
        <title>Complete genome sequence of Oryzomicrobium terrae TPP412.</title>
        <authorList>
            <person name="Chiu L.-W."/>
            <person name="Lo K.-J."/>
            <person name="Tsai Y.-M."/>
            <person name="Lin S.-S."/>
            <person name="Kuo C.-H."/>
            <person name="Liu C.-T."/>
        </authorList>
    </citation>
    <scope>NUCLEOTIDE SEQUENCE [LARGE SCALE GENOMIC DNA]</scope>
    <source>
        <strain evidence="2 3">TPP412</strain>
    </source>
</reference>
<dbReference type="EMBL" id="CP022579">
    <property type="protein sequence ID" value="QEL66385.1"/>
    <property type="molecule type" value="Genomic_DNA"/>
</dbReference>
<protein>
    <submittedName>
        <fullName evidence="2">YggT family protein</fullName>
    </submittedName>
</protein>
<keyword evidence="3" id="KW-1185">Reference proteome</keyword>
<evidence type="ECO:0000313" key="2">
    <source>
        <dbReference type="EMBL" id="QEL66385.1"/>
    </source>
</evidence>
<dbReference type="Pfam" id="PF02325">
    <property type="entry name" value="CCB3_YggT"/>
    <property type="match status" value="2"/>
</dbReference>
<feature type="transmembrane region" description="Helical" evidence="1">
    <location>
        <begin position="6"/>
        <end position="26"/>
    </location>
</feature>